<dbReference type="AlphaFoldDB" id="A0A246FBN5"/>
<dbReference type="EMBL" id="NJBA01000002">
    <property type="protein sequence ID" value="OWP51722.1"/>
    <property type="molecule type" value="Genomic_DNA"/>
</dbReference>
<name>A0A246FBN5_PSENT</name>
<feature type="signal peptide" evidence="1">
    <location>
        <begin position="1"/>
        <end position="24"/>
    </location>
</feature>
<organism evidence="2 3">
    <name type="scientific">Pseudomonas nitroreducens</name>
    <dbReference type="NCBI Taxonomy" id="46680"/>
    <lineage>
        <taxon>Bacteria</taxon>
        <taxon>Pseudomonadati</taxon>
        <taxon>Pseudomonadota</taxon>
        <taxon>Gammaproteobacteria</taxon>
        <taxon>Pseudomonadales</taxon>
        <taxon>Pseudomonadaceae</taxon>
        <taxon>Pseudomonas</taxon>
    </lineage>
</organism>
<dbReference type="Proteomes" id="UP000198145">
    <property type="component" value="Unassembled WGS sequence"/>
</dbReference>
<evidence type="ECO:0000256" key="1">
    <source>
        <dbReference type="SAM" id="SignalP"/>
    </source>
</evidence>
<keyword evidence="1" id="KW-0732">Signal</keyword>
<protein>
    <submittedName>
        <fullName evidence="2">Uncharacterized protein</fullName>
    </submittedName>
</protein>
<reference evidence="2 3" key="1">
    <citation type="submission" date="2017-06" db="EMBL/GenBank/DDBJ databases">
        <title>Draft genome of Pseudomonas nitroreducens DF05.</title>
        <authorList>
            <person name="Iyer R."/>
        </authorList>
    </citation>
    <scope>NUCLEOTIDE SEQUENCE [LARGE SCALE GENOMIC DNA]</scope>
    <source>
        <strain evidence="2 3">DF05</strain>
    </source>
</reference>
<dbReference type="RefSeq" id="WP_017518515.1">
    <property type="nucleotide sequence ID" value="NZ_CP189774.1"/>
</dbReference>
<proteinExistence type="predicted"/>
<dbReference type="PROSITE" id="PS51257">
    <property type="entry name" value="PROKAR_LIPOPROTEIN"/>
    <property type="match status" value="1"/>
</dbReference>
<accession>A0A246FBN5</accession>
<gene>
    <name evidence="2" type="ORF">CEG18_05510</name>
</gene>
<comment type="caution">
    <text evidence="2">The sequence shown here is derived from an EMBL/GenBank/DDBJ whole genome shotgun (WGS) entry which is preliminary data.</text>
</comment>
<sequence>MFNKKTAHKTASLALLVAALAGCAGQQQVASKEATPNNDDWYLVRTESTLYVFDDATVYRDYLVTGKTEHTKAVGEKDKFGQDIVLVVRAEDQGKDVKKIAGYQFLKQSLPPAAGFYGEIRQEGVIYVAQRYGDMVDMNGLGEPIFRHTEIASGPNGERVVYLMQKEEKKPVGLIARFQKIYGITPAKG</sequence>
<evidence type="ECO:0000313" key="2">
    <source>
        <dbReference type="EMBL" id="OWP51722.1"/>
    </source>
</evidence>
<evidence type="ECO:0000313" key="3">
    <source>
        <dbReference type="Proteomes" id="UP000198145"/>
    </source>
</evidence>
<feature type="chain" id="PRO_5011262009" evidence="1">
    <location>
        <begin position="25"/>
        <end position="189"/>
    </location>
</feature>
<dbReference type="eggNOG" id="ENOG5030SV1">
    <property type="taxonomic scope" value="Bacteria"/>
</dbReference>